<proteinExistence type="inferred from homology"/>
<dbReference type="InterPro" id="IPR050223">
    <property type="entry name" value="D-isomer_2-hydroxyacid_DH"/>
</dbReference>
<feature type="domain" description="D-isomer specific 2-hydroxyacid dehydrogenase catalytic" evidence="6">
    <location>
        <begin position="73"/>
        <end position="344"/>
    </location>
</feature>
<keyword evidence="9" id="KW-1185">Reference proteome</keyword>
<sequence length="349" mass="38701">MFSTNYPSRNLSAINMEKQDSSQKEKTADDLPNVLVLGPPSVFKAYERQFSDKFHCLKPWESAIPLHQFLSTHAGSVQAMFCSVSCPITTDILQKLPELRFIATSSVGVDHIDLHECKRLGVKVANAGSVFSEDVADMAVGLLIDVLRRVSAANSFVKAGLWHQKKDYPLAHKLGGKRVGVVGVGNIGLEVTKRLKALGCIISYTSRTKKLDLTFPFFPNVLQLSTNCEILIICCALNDQTHHMIDKNIMLNLGKQGVIVNVARGAIVNEKELVECLVKGEIGGVGLDVFENEPDVPHELLKLDKVVMTPHHAVMTQESFRGLFEVVVRNLDAFFVNKPLRFEVYSRDD</sequence>
<dbReference type="GO" id="GO:0030267">
    <property type="term" value="F:glyoxylate reductase (NADPH) activity"/>
    <property type="evidence" value="ECO:0007669"/>
    <property type="project" value="TreeGrafter"/>
</dbReference>
<protein>
    <recommendedName>
        <fullName evidence="10">Glyoxylate/hydroxypyruvate reductase HPR3-like</fullName>
    </recommendedName>
</protein>
<dbReference type="InterPro" id="IPR036291">
    <property type="entry name" value="NAD(P)-bd_dom_sf"/>
</dbReference>
<organism evidence="8 9">
    <name type="scientific">Lactuca virosa</name>
    <dbReference type="NCBI Taxonomy" id="75947"/>
    <lineage>
        <taxon>Eukaryota</taxon>
        <taxon>Viridiplantae</taxon>
        <taxon>Streptophyta</taxon>
        <taxon>Embryophyta</taxon>
        <taxon>Tracheophyta</taxon>
        <taxon>Spermatophyta</taxon>
        <taxon>Magnoliopsida</taxon>
        <taxon>eudicotyledons</taxon>
        <taxon>Gunneridae</taxon>
        <taxon>Pentapetalae</taxon>
        <taxon>asterids</taxon>
        <taxon>campanulids</taxon>
        <taxon>Asterales</taxon>
        <taxon>Asteraceae</taxon>
        <taxon>Cichorioideae</taxon>
        <taxon>Cichorieae</taxon>
        <taxon>Lactucinae</taxon>
        <taxon>Lactuca</taxon>
    </lineage>
</organism>
<evidence type="ECO:0000259" key="6">
    <source>
        <dbReference type="Pfam" id="PF00389"/>
    </source>
</evidence>
<dbReference type="PANTHER" id="PTHR10996:SF270">
    <property type="entry name" value="GLYOXYLATE_HYDROXYPYRUVATE REDUCTASE HPR3-LIKE"/>
    <property type="match status" value="1"/>
</dbReference>
<dbReference type="InterPro" id="IPR006139">
    <property type="entry name" value="D-isomer_2_OHA_DH_cat_dom"/>
</dbReference>
<dbReference type="InterPro" id="IPR006140">
    <property type="entry name" value="D-isomer_DH_NAD-bd"/>
</dbReference>
<evidence type="ECO:0000313" key="8">
    <source>
        <dbReference type="EMBL" id="CAH1448029.1"/>
    </source>
</evidence>
<evidence type="ECO:0000256" key="3">
    <source>
        <dbReference type="ARBA" id="ARBA00023027"/>
    </source>
</evidence>
<accession>A0AAU9PD83</accession>
<name>A0AAU9PD83_9ASTR</name>
<evidence type="ECO:0008006" key="10">
    <source>
        <dbReference type="Google" id="ProtNLM"/>
    </source>
</evidence>
<dbReference type="AlphaFoldDB" id="A0AAU9PD83"/>
<reference evidence="8 9" key="1">
    <citation type="submission" date="2022-01" db="EMBL/GenBank/DDBJ databases">
        <authorList>
            <person name="Xiong W."/>
            <person name="Schranz E."/>
        </authorList>
    </citation>
    <scope>NUCLEOTIDE SEQUENCE [LARGE SCALE GENOMIC DNA]</scope>
</reference>
<evidence type="ECO:0000259" key="7">
    <source>
        <dbReference type="Pfam" id="PF02826"/>
    </source>
</evidence>
<comment type="similarity">
    <text evidence="4">Belongs to the D-isomer specific 2-hydroxyacid dehydrogenase family.</text>
</comment>
<feature type="compositionally biased region" description="Basic and acidic residues" evidence="5">
    <location>
        <begin position="17"/>
        <end position="29"/>
    </location>
</feature>
<dbReference type="FunFam" id="3.40.50.720:FF:000213">
    <property type="entry name" value="Putative 2-hydroxyacid dehydrogenase"/>
    <property type="match status" value="1"/>
</dbReference>
<dbReference type="Proteomes" id="UP001157418">
    <property type="component" value="Unassembled WGS sequence"/>
</dbReference>
<dbReference type="Gene3D" id="3.40.50.720">
    <property type="entry name" value="NAD(P)-binding Rossmann-like Domain"/>
    <property type="match status" value="2"/>
</dbReference>
<dbReference type="InterPro" id="IPR029752">
    <property type="entry name" value="D-isomer_DH_CS1"/>
</dbReference>
<dbReference type="GO" id="GO:0016618">
    <property type="term" value="F:hydroxypyruvate reductase [NAD(P)H] activity"/>
    <property type="evidence" value="ECO:0007669"/>
    <property type="project" value="TreeGrafter"/>
</dbReference>
<dbReference type="PANTHER" id="PTHR10996">
    <property type="entry name" value="2-HYDROXYACID DEHYDROGENASE-RELATED"/>
    <property type="match status" value="1"/>
</dbReference>
<dbReference type="Pfam" id="PF00389">
    <property type="entry name" value="2-Hacid_dh"/>
    <property type="match status" value="1"/>
</dbReference>
<dbReference type="Pfam" id="PF02826">
    <property type="entry name" value="2-Hacid_dh_C"/>
    <property type="match status" value="1"/>
</dbReference>
<feature type="region of interest" description="Disordered" evidence="5">
    <location>
        <begin position="1"/>
        <end position="30"/>
    </location>
</feature>
<dbReference type="GO" id="GO:0051287">
    <property type="term" value="F:NAD binding"/>
    <property type="evidence" value="ECO:0007669"/>
    <property type="project" value="InterPro"/>
</dbReference>
<dbReference type="SUPFAM" id="SSF52283">
    <property type="entry name" value="Formate/glycerate dehydrogenase catalytic domain-like"/>
    <property type="match status" value="1"/>
</dbReference>
<feature type="compositionally biased region" description="Polar residues" evidence="5">
    <location>
        <begin position="1"/>
        <end position="13"/>
    </location>
</feature>
<dbReference type="GO" id="GO:0005829">
    <property type="term" value="C:cytosol"/>
    <property type="evidence" value="ECO:0007669"/>
    <property type="project" value="TreeGrafter"/>
</dbReference>
<keyword evidence="1" id="KW-0521">NADP</keyword>
<evidence type="ECO:0000313" key="9">
    <source>
        <dbReference type="Proteomes" id="UP001157418"/>
    </source>
</evidence>
<evidence type="ECO:0000256" key="2">
    <source>
        <dbReference type="ARBA" id="ARBA00023002"/>
    </source>
</evidence>
<gene>
    <name evidence="8" type="ORF">LVIROSA_LOCUS33598</name>
</gene>
<feature type="domain" description="D-isomer specific 2-hydroxyacid dehydrogenase NAD-binding" evidence="7">
    <location>
        <begin position="140"/>
        <end position="313"/>
    </location>
</feature>
<evidence type="ECO:0000256" key="5">
    <source>
        <dbReference type="SAM" id="MobiDB-lite"/>
    </source>
</evidence>
<dbReference type="EMBL" id="CAKMRJ010005634">
    <property type="protein sequence ID" value="CAH1448029.1"/>
    <property type="molecule type" value="Genomic_DNA"/>
</dbReference>
<comment type="caution">
    <text evidence="8">The sequence shown here is derived from an EMBL/GenBank/DDBJ whole genome shotgun (WGS) entry which is preliminary data.</text>
</comment>
<evidence type="ECO:0000256" key="1">
    <source>
        <dbReference type="ARBA" id="ARBA00022857"/>
    </source>
</evidence>
<dbReference type="SUPFAM" id="SSF51735">
    <property type="entry name" value="NAD(P)-binding Rossmann-fold domains"/>
    <property type="match status" value="1"/>
</dbReference>
<evidence type="ECO:0000256" key="4">
    <source>
        <dbReference type="RuleBase" id="RU003719"/>
    </source>
</evidence>
<dbReference type="PROSITE" id="PS00065">
    <property type="entry name" value="D_2_HYDROXYACID_DH_1"/>
    <property type="match status" value="1"/>
</dbReference>
<keyword evidence="2 4" id="KW-0560">Oxidoreductase</keyword>
<keyword evidence="3" id="KW-0520">NAD</keyword>